<evidence type="ECO:0000256" key="5">
    <source>
        <dbReference type="ARBA" id="ARBA00022801"/>
    </source>
</evidence>
<dbReference type="InterPro" id="IPR019800">
    <property type="entry name" value="Glyco_hydro_3_AS"/>
</dbReference>
<reference evidence="9" key="1">
    <citation type="submission" date="2023-06" db="EMBL/GenBank/DDBJ databases">
        <title>Genomic of Parafulvivirga corallium.</title>
        <authorList>
            <person name="Wang G."/>
        </authorList>
    </citation>
    <scope>NUCLEOTIDE SEQUENCE</scope>
    <source>
        <strain evidence="9">BMA10</strain>
    </source>
</reference>
<dbReference type="SMART" id="SM01217">
    <property type="entry name" value="Fn3_like"/>
    <property type="match status" value="1"/>
</dbReference>
<dbReference type="GO" id="GO:0008422">
    <property type="term" value="F:beta-glucosidase activity"/>
    <property type="evidence" value="ECO:0007669"/>
    <property type="project" value="UniProtKB-EC"/>
</dbReference>
<comment type="caution">
    <text evidence="9">The sequence shown here is derived from an EMBL/GenBank/DDBJ whole genome shotgun (WGS) entry which is preliminary data.</text>
</comment>
<dbReference type="PRINTS" id="PR00133">
    <property type="entry name" value="GLHYDRLASE3"/>
</dbReference>
<dbReference type="RefSeq" id="WP_346752185.1">
    <property type="nucleotide sequence ID" value="NZ_JAUJEA010000004.1"/>
</dbReference>
<dbReference type="InterPro" id="IPR013783">
    <property type="entry name" value="Ig-like_fold"/>
</dbReference>
<dbReference type="EC" id="3.2.1.21" evidence="3"/>
<dbReference type="SUPFAM" id="SSF51445">
    <property type="entry name" value="(Trans)glycosidases"/>
    <property type="match status" value="1"/>
</dbReference>
<comment type="catalytic activity">
    <reaction evidence="1">
        <text>Hydrolysis of terminal, non-reducing beta-D-glucosyl residues with release of beta-D-glucose.</text>
        <dbReference type="EC" id="3.2.1.21"/>
    </reaction>
</comment>
<proteinExistence type="inferred from homology"/>
<dbReference type="InterPro" id="IPR051915">
    <property type="entry name" value="Cellulose_Degrad_GH3"/>
</dbReference>
<evidence type="ECO:0000256" key="4">
    <source>
        <dbReference type="ARBA" id="ARBA00022729"/>
    </source>
</evidence>
<keyword evidence="5 7" id="KW-0378">Hydrolase</keyword>
<protein>
    <recommendedName>
        <fullName evidence="3">beta-glucosidase</fullName>
        <ecNumber evidence="3">3.2.1.21</ecNumber>
    </recommendedName>
</protein>
<keyword evidence="6 7" id="KW-0326">Glycosidase</keyword>
<dbReference type="PANTHER" id="PTHR30620:SF16">
    <property type="entry name" value="LYSOSOMAL BETA GLUCOSIDASE"/>
    <property type="match status" value="1"/>
</dbReference>
<dbReference type="InterPro" id="IPR017853">
    <property type="entry name" value="GH"/>
</dbReference>
<dbReference type="Proteomes" id="UP001172082">
    <property type="component" value="Unassembled WGS sequence"/>
</dbReference>
<evidence type="ECO:0000259" key="8">
    <source>
        <dbReference type="SMART" id="SM01217"/>
    </source>
</evidence>
<dbReference type="Gene3D" id="3.20.20.300">
    <property type="entry name" value="Glycoside hydrolase, family 3, N-terminal domain"/>
    <property type="match status" value="1"/>
</dbReference>
<dbReference type="Gene3D" id="2.60.40.10">
    <property type="entry name" value="Immunoglobulins"/>
    <property type="match status" value="1"/>
</dbReference>
<dbReference type="NCBIfam" id="NF011678">
    <property type="entry name" value="PRK15098.1"/>
    <property type="match status" value="1"/>
</dbReference>
<evidence type="ECO:0000256" key="2">
    <source>
        <dbReference type="ARBA" id="ARBA00005336"/>
    </source>
</evidence>
<sequence length="766" mass="84864">MKFTIYRTSAIRTKKLLVIMLIAIMVCNSCDFNRQHIVELPFEKEIVDLISRMTIEEKVGQLTLSVSGVITGPTASAKSSEELKDDIRKGLVGGYFNGFGAEFTYELQKISLEESRLGIPLLFGGDVIHGFKTIFPIPLAEAASWDMDIIERSSRVAATEATAAGLNWNFAPMVDITRDARWGRIAEGAGEDALLGSKVTMARVKGFQGKDLSSPHTLAACTKHLAAYGAPDGGRDYNTVDMSDRLLREIYLPPYEAAVKAGSATFMTSFNELNGVPATGNTYLLKDLLRTEWGFDGMVVSDYNSIAEMINHGVAIDKAEAGVIALEAGTDMDMEGYVYLKELPRLVKEGKISEAKIDEAVKRVLRLKYNLGLFNNPYLYSDQKREKELLMCSEHLETALEMAKKSIVLLKNENQLLPLKSDIKSIAVIGPLADNKTELNGTWSFFGDLDDPVTVLEGLRNKIGPSTELLYAKGCEFYSDSKEHFQEAIATAKKADVVIMAIGESAVMNGEAASRSSIDLPGIQKDLVREIHKTGKPIVALVFSGRPLAISWMDENIPAILETWFLGTQTGNAISEVLFGDYNPSGKLPVSFPRNVGQVPIYYNYKQTGRLYDGDYDEPASQRIYLSKYRDVPNSPLYPFGHGLSYTEFEYSEIDLSKEIINMDEKLQIKVQVKNVGLYDGEEVVQLYVRDLVGSVTRPVKELKGFEKIHLAAGETKEVVFELSVEDLSFYRKDMTFGPEPGTFHVFIGTSSKEVKKATFELSESS</sequence>
<dbReference type="InterPro" id="IPR002772">
    <property type="entry name" value="Glyco_hydro_3_C"/>
</dbReference>
<dbReference type="PANTHER" id="PTHR30620">
    <property type="entry name" value="PERIPLASMIC BETA-GLUCOSIDASE-RELATED"/>
    <property type="match status" value="1"/>
</dbReference>
<dbReference type="InterPro" id="IPR026891">
    <property type="entry name" value="Fn3-like"/>
</dbReference>
<evidence type="ECO:0000313" key="9">
    <source>
        <dbReference type="EMBL" id="MDN5202159.1"/>
    </source>
</evidence>
<dbReference type="Pfam" id="PF00933">
    <property type="entry name" value="Glyco_hydro_3"/>
    <property type="match status" value="1"/>
</dbReference>
<organism evidence="9 10">
    <name type="scientific">Splendidivirga corallicola</name>
    <dbReference type="NCBI Taxonomy" id="3051826"/>
    <lineage>
        <taxon>Bacteria</taxon>
        <taxon>Pseudomonadati</taxon>
        <taxon>Bacteroidota</taxon>
        <taxon>Cytophagia</taxon>
        <taxon>Cytophagales</taxon>
        <taxon>Splendidivirgaceae</taxon>
        <taxon>Splendidivirga</taxon>
    </lineage>
</organism>
<dbReference type="Gene3D" id="3.40.50.1700">
    <property type="entry name" value="Glycoside hydrolase family 3 C-terminal domain"/>
    <property type="match status" value="1"/>
</dbReference>
<evidence type="ECO:0000313" key="10">
    <source>
        <dbReference type="Proteomes" id="UP001172082"/>
    </source>
</evidence>
<comment type="similarity">
    <text evidence="2 7">Belongs to the glycosyl hydrolase 3 family.</text>
</comment>
<keyword evidence="4" id="KW-0732">Signal</keyword>
<dbReference type="InterPro" id="IPR036962">
    <property type="entry name" value="Glyco_hydro_3_N_sf"/>
</dbReference>
<dbReference type="InterPro" id="IPR001764">
    <property type="entry name" value="Glyco_hydro_3_N"/>
</dbReference>
<dbReference type="SUPFAM" id="SSF52279">
    <property type="entry name" value="Beta-D-glucan exohydrolase, C-terminal domain"/>
    <property type="match status" value="1"/>
</dbReference>
<evidence type="ECO:0000256" key="6">
    <source>
        <dbReference type="ARBA" id="ARBA00023295"/>
    </source>
</evidence>
<evidence type="ECO:0000256" key="1">
    <source>
        <dbReference type="ARBA" id="ARBA00000448"/>
    </source>
</evidence>
<dbReference type="InterPro" id="IPR036881">
    <property type="entry name" value="Glyco_hydro_3_C_sf"/>
</dbReference>
<feature type="domain" description="Fibronectin type III-like" evidence="8">
    <location>
        <begin position="683"/>
        <end position="752"/>
    </location>
</feature>
<evidence type="ECO:0000256" key="3">
    <source>
        <dbReference type="ARBA" id="ARBA00012744"/>
    </source>
</evidence>
<keyword evidence="10" id="KW-1185">Reference proteome</keyword>
<name>A0ABT8KN55_9BACT</name>
<accession>A0ABT8KN55</accession>
<gene>
    <name evidence="9" type="primary">bglX</name>
    <name evidence="9" type="ORF">QQ008_12315</name>
</gene>
<dbReference type="Pfam" id="PF14310">
    <property type="entry name" value="Fn3-like"/>
    <property type="match status" value="1"/>
</dbReference>
<dbReference type="EMBL" id="JAUJEA010000004">
    <property type="protein sequence ID" value="MDN5202159.1"/>
    <property type="molecule type" value="Genomic_DNA"/>
</dbReference>
<dbReference type="PROSITE" id="PS00775">
    <property type="entry name" value="GLYCOSYL_HYDROL_F3"/>
    <property type="match status" value="1"/>
</dbReference>
<evidence type="ECO:0000256" key="7">
    <source>
        <dbReference type="RuleBase" id="RU361161"/>
    </source>
</evidence>
<dbReference type="Pfam" id="PF01915">
    <property type="entry name" value="Glyco_hydro_3_C"/>
    <property type="match status" value="1"/>
</dbReference>